<reference evidence="1 2" key="1">
    <citation type="submission" date="2014-07" db="EMBL/GenBank/DDBJ databases">
        <authorList>
            <person name="Zhang J.E."/>
            <person name="Yang H."/>
            <person name="Guo J."/>
            <person name="Deng Z."/>
            <person name="Luo H."/>
            <person name="Luo M."/>
            <person name="Zhao B."/>
        </authorList>
    </citation>
    <scope>NUCLEOTIDE SEQUENCE [LARGE SCALE GENOMIC DNA]</scope>
    <source>
        <strain evidence="1 2">1CP</strain>
    </source>
</reference>
<dbReference type="Pfam" id="PF11298">
    <property type="entry name" value="DUF3099"/>
    <property type="match status" value="1"/>
</dbReference>
<dbReference type="InterPro" id="IPR021449">
    <property type="entry name" value="DUF3099"/>
</dbReference>
<proteinExistence type="predicted"/>
<sequence length="152" mass="16144">MSVEERMGIVAAALRICDPVLPADRGTGDGCCALHCPGYPGVVNFSRALRSAVTGPTFRWTSAPSGTARHPVSITTASVSLEQQHRVRVRKYVIVSSLRILAFVLSAVVYGLSGNPWVAVAIIGASLPLPWIVALIVDDLPPWEKDESHGSG</sequence>
<dbReference type="AlphaFoldDB" id="A0A1B1KC96"/>
<evidence type="ECO:0008006" key="3">
    <source>
        <dbReference type="Google" id="ProtNLM"/>
    </source>
</evidence>
<accession>A0A1B1KC96</accession>
<dbReference type="RefSeq" id="WP_206031904.1">
    <property type="nucleotide sequence ID" value="NZ_CP093380.1"/>
</dbReference>
<protein>
    <recommendedName>
        <fullName evidence="3">DUF3099 domain-containing protein</fullName>
    </recommendedName>
</protein>
<gene>
    <name evidence="1" type="ORF">R1CP_27930</name>
</gene>
<evidence type="ECO:0000313" key="2">
    <source>
        <dbReference type="Proteomes" id="UP000186108"/>
    </source>
</evidence>
<evidence type="ECO:0000313" key="1">
    <source>
        <dbReference type="EMBL" id="ANS30221.1"/>
    </source>
</evidence>
<organism evidence="1 2">
    <name type="scientific">Rhodococcus opacus</name>
    <name type="common">Nocardia opaca</name>
    <dbReference type="NCBI Taxonomy" id="37919"/>
    <lineage>
        <taxon>Bacteria</taxon>
        <taxon>Bacillati</taxon>
        <taxon>Actinomycetota</taxon>
        <taxon>Actinomycetes</taxon>
        <taxon>Mycobacteriales</taxon>
        <taxon>Nocardiaceae</taxon>
        <taxon>Rhodococcus</taxon>
    </lineage>
</organism>
<dbReference type="EMBL" id="CP009111">
    <property type="protein sequence ID" value="ANS30221.1"/>
    <property type="molecule type" value="Genomic_DNA"/>
</dbReference>
<dbReference type="PATRIC" id="fig|37919.13.peg.5844"/>
<name>A0A1B1KC96_RHOOP</name>
<dbReference type="Proteomes" id="UP000186108">
    <property type="component" value="Chromosome"/>
</dbReference>